<dbReference type="GO" id="GO:0009007">
    <property type="term" value="F:site-specific DNA-methyltransferase (adenine-specific) activity"/>
    <property type="evidence" value="ECO:0007669"/>
    <property type="project" value="UniProtKB-EC"/>
</dbReference>
<dbReference type="KEGG" id="lact:D7I46_01585"/>
<dbReference type="RefSeq" id="WP_120771278.1">
    <property type="nucleotide sequence ID" value="NZ_CP032627.1"/>
</dbReference>
<dbReference type="InterPro" id="IPR051537">
    <property type="entry name" value="DNA_Adenine_Mtase"/>
</dbReference>
<dbReference type="EMBL" id="CP032627">
    <property type="protein sequence ID" value="AYF99889.1"/>
    <property type="molecule type" value="Genomic_DNA"/>
</dbReference>
<dbReference type="Gene3D" id="3.40.50.150">
    <property type="entry name" value="Vaccinia Virus protein VP39"/>
    <property type="match status" value="1"/>
</dbReference>
<dbReference type="GO" id="GO:0008170">
    <property type="term" value="F:N-methyltransferase activity"/>
    <property type="evidence" value="ECO:0007669"/>
    <property type="project" value="InterPro"/>
</dbReference>
<evidence type="ECO:0000313" key="8">
    <source>
        <dbReference type="EMBL" id="AYF99889.1"/>
    </source>
</evidence>
<dbReference type="Pfam" id="PF02384">
    <property type="entry name" value="N6_Mtase"/>
    <property type="match status" value="1"/>
</dbReference>
<keyword evidence="4" id="KW-0949">S-adenosyl-L-methionine</keyword>
<dbReference type="GO" id="GO:0032259">
    <property type="term" value="P:methylation"/>
    <property type="evidence" value="ECO:0007669"/>
    <property type="project" value="UniProtKB-KW"/>
</dbReference>
<dbReference type="PANTHER" id="PTHR42933">
    <property type="entry name" value="SLR6095 PROTEIN"/>
    <property type="match status" value="1"/>
</dbReference>
<keyword evidence="5" id="KW-0680">Restriction system</keyword>
<dbReference type="AlphaFoldDB" id="A0A387BGB4"/>
<dbReference type="Proteomes" id="UP000269374">
    <property type="component" value="Chromosome"/>
</dbReference>
<evidence type="ECO:0000256" key="1">
    <source>
        <dbReference type="ARBA" id="ARBA00011900"/>
    </source>
</evidence>
<dbReference type="SUPFAM" id="SSF53335">
    <property type="entry name" value="S-adenosyl-L-methionine-dependent methyltransferases"/>
    <property type="match status" value="1"/>
</dbReference>
<keyword evidence="3 8" id="KW-0808">Transferase</keyword>
<dbReference type="OrthoDB" id="9814572at2"/>
<dbReference type="PANTHER" id="PTHR42933:SF3">
    <property type="entry name" value="TYPE I RESTRICTION ENZYME MJAVIII METHYLASE SUBUNIT"/>
    <property type="match status" value="1"/>
</dbReference>
<evidence type="ECO:0000256" key="6">
    <source>
        <dbReference type="ARBA" id="ARBA00047942"/>
    </source>
</evidence>
<proteinExistence type="predicted"/>
<evidence type="ECO:0000259" key="7">
    <source>
        <dbReference type="Pfam" id="PF02384"/>
    </source>
</evidence>
<evidence type="ECO:0000256" key="5">
    <source>
        <dbReference type="ARBA" id="ARBA00022747"/>
    </source>
</evidence>
<dbReference type="InterPro" id="IPR003356">
    <property type="entry name" value="DNA_methylase_A-5"/>
</dbReference>
<dbReference type="GO" id="GO:0003677">
    <property type="term" value="F:DNA binding"/>
    <property type="evidence" value="ECO:0007669"/>
    <property type="project" value="InterPro"/>
</dbReference>
<evidence type="ECO:0000256" key="2">
    <source>
        <dbReference type="ARBA" id="ARBA00022603"/>
    </source>
</evidence>
<dbReference type="InterPro" id="IPR029063">
    <property type="entry name" value="SAM-dependent_MTases_sf"/>
</dbReference>
<organism evidence="8 9">
    <name type="scientific">Lactococcus allomyrinae</name>
    <dbReference type="NCBI Taxonomy" id="2419773"/>
    <lineage>
        <taxon>Bacteria</taxon>
        <taxon>Bacillati</taxon>
        <taxon>Bacillota</taxon>
        <taxon>Bacilli</taxon>
        <taxon>Lactobacillales</taxon>
        <taxon>Streptococcaceae</taxon>
        <taxon>Lactococcus</taxon>
    </lineage>
</organism>
<dbReference type="EC" id="2.1.1.72" evidence="1"/>
<keyword evidence="9" id="KW-1185">Reference proteome</keyword>
<evidence type="ECO:0000256" key="3">
    <source>
        <dbReference type="ARBA" id="ARBA00022679"/>
    </source>
</evidence>
<keyword evidence="2 8" id="KW-0489">Methyltransferase</keyword>
<protein>
    <recommendedName>
        <fullName evidence="1">site-specific DNA-methyltransferase (adenine-specific)</fullName>
        <ecNumber evidence="1">2.1.1.72</ecNumber>
    </recommendedName>
</protein>
<gene>
    <name evidence="8" type="ORF">D7I46_01585</name>
</gene>
<sequence length="216" mass="23984">MPRRIVEKEAQPLFNCLKKATTGGTLDLNRVVQDWVEISAYSLALVNGANQAKVSDFLDKISQIQGKYSEQQLQLFSEALTILGELHEQEIKDWLGQITSEVFLTENKDGQVFTPDYVGRLMSMIVSQGDDKKKTETVADMCCGTGSLILGHIANMREKNSDKKVIVTACDLDRTALLCAFIQCGIHNITGTFEYGNALTNEVFEVFYSAPISLSF</sequence>
<reference evidence="8 9" key="1">
    <citation type="submission" date="2018-09" db="EMBL/GenBank/DDBJ databases">
        <title>Genome sequencing of strain 1JSPR-7.</title>
        <authorList>
            <person name="Heo J."/>
            <person name="Kim S.-J."/>
            <person name="Kwon S.-W."/>
        </authorList>
    </citation>
    <scope>NUCLEOTIDE SEQUENCE [LARGE SCALE GENOMIC DNA]</scope>
    <source>
        <strain evidence="8 9">1JSPR-7</strain>
    </source>
</reference>
<name>A0A387BGB4_9LACT</name>
<feature type="domain" description="DNA methylase adenine-specific" evidence="7">
    <location>
        <begin position="106"/>
        <end position="205"/>
    </location>
</feature>
<evidence type="ECO:0000256" key="4">
    <source>
        <dbReference type="ARBA" id="ARBA00022691"/>
    </source>
</evidence>
<dbReference type="GO" id="GO:0009307">
    <property type="term" value="P:DNA restriction-modification system"/>
    <property type="evidence" value="ECO:0007669"/>
    <property type="project" value="UniProtKB-KW"/>
</dbReference>
<comment type="catalytic activity">
    <reaction evidence="6">
        <text>a 2'-deoxyadenosine in DNA + S-adenosyl-L-methionine = an N(6)-methyl-2'-deoxyadenosine in DNA + S-adenosyl-L-homocysteine + H(+)</text>
        <dbReference type="Rhea" id="RHEA:15197"/>
        <dbReference type="Rhea" id="RHEA-COMP:12418"/>
        <dbReference type="Rhea" id="RHEA-COMP:12419"/>
        <dbReference type="ChEBI" id="CHEBI:15378"/>
        <dbReference type="ChEBI" id="CHEBI:57856"/>
        <dbReference type="ChEBI" id="CHEBI:59789"/>
        <dbReference type="ChEBI" id="CHEBI:90615"/>
        <dbReference type="ChEBI" id="CHEBI:90616"/>
        <dbReference type="EC" id="2.1.1.72"/>
    </reaction>
</comment>
<accession>A0A387BGB4</accession>
<evidence type="ECO:0000313" key="9">
    <source>
        <dbReference type="Proteomes" id="UP000269374"/>
    </source>
</evidence>